<dbReference type="Gene3D" id="3.40.30.10">
    <property type="entry name" value="Glutaredoxin"/>
    <property type="match status" value="1"/>
</dbReference>
<dbReference type="AlphaFoldDB" id="A0A098EKQ5"/>
<gene>
    <name evidence="2" type="ORF">BN1080_01850</name>
</gene>
<evidence type="ECO:0000313" key="2">
    <source>
        <dbReference type="EMBL" id="CEG22913.1"/>
    </source>
</evidence>
<name>A0A098EKQ5_9BACL</name>
<dbReference type="STRING" id="1499687.BN1080_01850"/>
<dbReference type="InterPro" id="IPR009474">
    <property type="entry name" value="BrxB/BrxA"/>
</dbReference>
<dbReference type="NCBIfam" id="TIGR04191">
    <property type="entry name" value="YphP_YqiW"/>
    <property type="match status" value="1"/>
</dbReference>
<reference evidence="2 3" key="1">
    <citation type="submission" date="2014-09" db="EMBL/GenBank/DDBJ databases">
        <authorList>
            <person name="Urmite Genomes Urmite Genomes"/>
        </authorList>
    </citation>
    <scope>NUCLEOTIDE SEQUENCE [LARGE SCALE GENOMIC DNA]</scope>
    <source>
        <strain evidence="2 3">ES2</strain>
    </source>
</reference>
<dbReference type="PANTHER" id="PTHR40052">
    <property type="entry name" value="UPF0403 PROTEIN YQIW-RELATED"/>
    <property type="match status" value="1"/>
</dbReference>
<evidence type="ECO:0000256" key="1">
    <source>
        <dbReference type="ARBA" id="ARBA00038305"/>
    </source>
</evidence>
<dbReference type="OrthoDB" id="9793981at2"/>
<comment type="similarity">
    <text evidence="1">Belongs to the bacilliredoxin family.</text>
</comment>
<dbReference type="Proteomes" id="UP000043699">
    <property type="component" value="Unassembled WGS sequence"/>
</dbReference>
<sequence>MAMDFNFLMNDIVTQARQEMVDAGYTQLQTPEEVTDVLAQPGTSLVMINSVCGCAGGIARPAATHAVHYDKRPDRLVTVFAGQDKEATAQARAIFGEDHLPSSPSFVFMKDGKMVDEIGRHEIEGHDPMSVITHIQEIFEEHCEEI</sequence>
<evidence type="ECO:0000313" key="3">
    <source>
        <dbReference type="Proteomes" id="UP000043699"/>
    </source>
</evidence>
<dbReference type="EMBL" id="CCXS01000001">
    <property type="protein sequence ID" value="CEG22913.1"/>
    <property type="molecule type" value="Genomic_DNA"/>
</dbReference>
<dbReference type="PANTHER" id="PTHR40052:SF1">
    <property type="entry name" value="BACILLIREDOXIN BRXB"/>
    <property type="match status" value="1"/>
</dbReference>
<dbReference type="RefSeq" id="WP_052651720.1">
    <property type="nucleotide sequence ID" value="NZ_CCXS01000001.1"/>
</dbReference>
<protein>
    <recommendedName>
        <fullName evidence="4">BrxA/BrxB family bacilliredoxin</fullName>
    </recommendedName>
</protein>
<evidence type="ECO:0008006" key="4">
    <source>
        <dbReference type="Google" id="ProtNLM"/>
    </source>
</evidence>
<proteinExistence type="inferred from homology"/>
<dbReference type="Pfam" id="PF06491">
    <property type="entry name" value="Disulph_isomer"/>
    <property type="match status" value="1"/>
</dbReference>
<organism evidence="2 3">
    <name type="scientific">Planococcus massiliensis</name>
    <dbReference type="NCBI Taxonomy" id="1499687"/>
    <lineage>
        <taxon>Bacteria</taxon>
        <taxon>Bacillati</taxon>
        <taxon>Bacillota</taxon>
        <taxon>Bacilli</taxon>
        <taxon>Bacillales</taxon>
        <taxon>Caryophanaceae</taxon>
        <taxon>Planococcus</taxon>
    </lineage>
</organism>
<accession>A0A098EKQ5</accession>
<keyword evidence="3" id="KW-1185">Reference proteome</keyword>